<organism evidence="2 3">
    <name type="scientific">Segatella hominis</name>
    <dbReference type="NCBI Taxonomy" id="2518605"/>
    <lineage>
        <taxon>Bacteria</taxon>
        <taxon>Pseudomonadati</taxon>
        <taxon>Bacteroidota</taxon>
        <taxon>Bacteroidia</taxon>
        <taxon>Bacteroidales</taxon>
        <taxon>Prevotellaceae</taxon>
        <taxon>Segatella</taxon>
    </lineage>
</organism>
<keyword evidence="1" id="KW-0472">Membrane</keyword>
<feature type="transmembrane region" description="Helical" evidence="1">
    <location>
        <begin position="57"/>
        <end position="77"/>
    </location>
</feature>
<reference evidence="2 3" key="1">
    <citation type="submission" date="2019-02" db="EMBL/GenBank/DDBJ databases">
        <title>Draft Genome Sequence of the Prevotella sp. BCRC 81118, Isolated from Human Feces.</title>
        <authorList>
            <person name="Huang C.-H."/>
        </authorList>
    </citation>
    <scope>NUCLEOTIDE SEQUENCE [LARGE SCALE GENOMIC DNA]</scope>
    <source>
        <strain evidence="2 3">BCRC 81118</strain>
    </source>
</reference>
<keyword evidence="3" id="KW-1185">Reference proteome</keyword>
<sequence length="155" mass="17097">MIQRKQTLFLLVAVIACVICLFVPVASVMPQGMGNPMSVHCLGISGDEGIRFDASCLPLFLLCSVSALMSLATVFLFKNRKLQINLCSINLLFNVLWYVDYAVIFFGLVGLEKVSGNLTFHWGAVMPLLSLVFVLLARKGVSDDEKLVRAADRIR</sequence>
<gene>
    <name evidence="2" type="ORF">EXN75_03365</name>
</gene>
<evidence type="ECO:0000313" key="2">
    <source>
        <dbReference type="EMBL" id="TFH83346.1"/>
    </source>
</evidence>
<keyword evidence="1" id="KW-1133">Transmembrane helix</keyword>
<dbReference type="Proteomes" id="UP000297872">
    <property type="component" value="Unassembled WGS sequence"/>
</dbReference>
<feature type="transmembrane region" description="Helical" evidence="1">
    <location>
        <begin position="89"/>
        <end position="108"/>
    </location>
</feature>
<dbReference type="EMBL" id="SGVY01000006">
    <property type="protein sequence ID" value="TFH83346.1"/>
    <property type="molecule type" value="Genomic_DNA"/>
</dbReference>
<dbReference type="OrthoDB" id="594989at2"/>
<evidence type="ECO:0000313" key="3">
    <source>
        <dbReference type="Proteomes" id="UP000297872"/>
    </source>
</evidence>
<feature type="transmembrane region" description="Helical" evidence="1">
    <location>
        <begin position="120"/>
        <end position="137"/>
    </location>
</feature>
<proteinExistence type="predicted"/>
<accession>A0A4Y8VSK6</accession>
<comment type="caution">
    <text evidence="2">The sequence shown here is derived from an EMBL/GenBank/DDBJ whole genome shotgun (WGS) entry which is preliminary data.</text>
</comment>
<dbReference type="GeneID" id="302994335"/>
<dbReference type="RefSeq" id="WP_134842774.1">
    <property type="nucleotide sequence ID" value="NZ_SGVY01000006.1"/>
</dbReference>
<evidence type="ECO:0000256" key="1">
    <source>
        <dbReference type="SAM" id="Phobius"/>
    </source>
</evidence>
<dbReference type="PROSITE" id="PS51257">
    <property type="entry name" value="PROKAR_LIPOPROTEIN"/>
    <property type="match status" value="1"/>
</dbReference>
<dbReference type="AlphaFoldDB" id="A0A4Y8VSK6"/>
<keyword evidence="1" id="KW-0812">Transmembrane</keyword>
<dbReference type="InterPro" id="IPR025635">
    <property type="entry name" value="DUF4293"/>
</dbReference>
<protein>
    <submittedName>
        <fullName evidence="2">DUF4293 family protein</fullName>
    </submittedName>
</protein>
<name>A0A4Y8VSK6_9BACT</name>
<dbReference type="Pfam" id="PF14126">
    <property type="entry name" value="DUF4293"/>
    <property type="match status" value="1"/>
</dbReference>